<accession>A0A7D9HY53</accession>
<evidence type="ECO:0000313" key="2">
    <source>
        <dbReference type="Proteomes" id="UP001152795"/>
    </source>
</evidence>
<sequence length="138" mass="15316">ILSLEITGYVAVDHKGSFTAEPGANILVSQFSNWKNAESFALPLNTHYVTIEVERKNNFKGGILAEFSNGYVTDSSWQCSDINSTAKSSWPVAQEVATNDGQDSRWSKVVSNIANHAKWIWTANTQDNKIWCQKEFGG</sequence>
<keyword evidence="2" id="KW-1185">Reference proteome</keyword>
<gene>
    <name evidence="1" type="ORF">PACLA_8A043401</name>
</gene>
<comment type="caution">
    <text evidence="1">The sequence shown here is derived from an EMBL/GenBank/DDBJ whole genome shotgun (WGS) entry which is preliminary data.</text>
</comment>
<dbReference type="AlphaFoldDB" id="A0A7D9HY53"/>
<dbReference type="Proteomes" id="UP001152795">
    <property type="component" value="Unassembled WGS sequence"/>
</dbReference>
<name>A0A7D9HY53_PARCT</name>
<organism evidence="1 2">
    <name type="scientific">Paramuricea clavata</name>
    <name type="common">Red gorgonian</name>
    <name type="synonym">Violescent sea-whip</name>
    <dbReference type="NCBI Taxonomy" id="317549"/>
    <lineage>
        <taxon>Eukaryota</taxon>
        <taxon>Metazoa</taxon>
        <taxon>Cnidaria</taxon>
        <taxon>Anthozoa</taxon>
        <taxon>Octocorallia</taxon>
        <taxon>Malacalcyonacea</taxon>
        <taxon>Plexauridae</taxon>
        <taxon>Paramuricea</taxon>
    </lineage>
</organism>
<feature type="non-terminal residue" evidence="1">
    <location>
        <position position="1"/>
    </location>
</feature>
<evidence type="ECO:0000313" key="1">
    <source>
        <dbReference type="EMBL" id="CAB3996639.1"/>
    </source>
</evidence>
<reference evidence="1" key="1">
    <citation type="submission" date="2020-04" db="EMBL/GenBank/DDBJ databases">
        <authorList>
            <person name="Alioto T."/>
            <person name="Alioto T."/>
            <person name="Gomez Garrido J."/>
        </authorList>
    </citation>
    <scope>NUCLEOTIDE SEQUENCE</scope>
    <source>
        <strain evidence="1">A484AB</strain>
    </source>
</reference>
<protein>
    <submittedName>
        <fullName evidence="1">Uncharacterized protein</fullName>
    </submittedName>
</protein>
<proteinExistence type="predicted"/>
<dbReference type="EMBL" id="CACRXK020002911">
    <property type="protein sequence ID" value="CAB3996639.1"/>
    <property type="molecule type" value="Genomic_DNA"/>
</dbReference>